<evidence type="ECO:0000256" key="1">
    <source>
        <dbReference type="SAM" id="MobiDB-lite"/>
    </source>
</evidence>
<gene>
    <name evidence="2" type="ORF">TWF696_003823</name>
</gene>
<dbReference type="AlphaFoldDB" id="A0AAV9V7B0"/>
<proteinExistence type="predicted"/>
<evidence type="ECO:0000313" key="2">
    <source>
        <dbReference type="EMBL" id="KAK6354684.1"/>
    </source>
</evidence>
<name>A0AAV9V7B0_9PEZI</name>
<keyword evidence="3" id="KW-1185">Reference proteome</keyword>
<accession>A0AAV9V7B0</accession>
<sequence length="493" mass="56452">MAPAQTHAVLLLGAAPTDFDAAYNFAAAVQSCFSRSIIPHVYCNYERSTLFNLLCPDAGLSKPNSDDGGLTLDQATSNPDRRSLSPPVALDMPTRSDVKDMLEILRPYYRRTDGPDFKLELRKAIQMTAEKLVGEDTLLVIIISQGVHTSGCMLLGRPLTNQEIWDGMGSLPVKCTAILAIMTSGSDNRRARADIFSHERSYTGPAPTEPVPDIVRYTDDEPEMPFGKGMYTAAIIEVVKVTSQKNVEHITRKVRDWGTRNSNTDILQDFYPIRLAPWSYPVREWDLVDSVPQAFEAILDKHTPIPQSEHTIVDKIVGTLSISKRLRRRATLYLPVYYFERKLLEMPTDGSSTLSLEGMMRRIIEQSRAQSWFTTVNRAFLFQRRVEETLRFMERTDLRVETFVQCAYKHGAFHRIAVQDLQLDPATQKRKMQLLARRSSHFESVILPPKDLDCVEIEYYTQAYRLVKLIEANNRTYEWFHREKFLDYMQHSL</sequence>
<feature type="region of interest" description="Disordered" evidence="1">
    <location>
        <begin position="65"/>
        <end position="88"/>
    </location>
</feature>
<organism evidence="2 3">
    <name type="scientific">Orbilia brochopaga</name>
    <dbReference type="NCBI Taxonomy" id="3140254"/>
    <lineage>
        <taxon>Eukaryota</taxon>
        <taxon>Fungi</taxon>
        <taxon>Dikarya</taxon>
        <taxon>Ascomycota</taxon>
        <taxon>Pezizomycotina</taxon>
        <taxon>Orbiliomycetes</taxon>
        <taxon>Orbiliales</taxon>
        <taxon>Orbiliaceae</taxon>
        <taxon>Orbilia</taxon>
    </lineage>
</organism>
<dbReference type="EMBL" id="JAVHNQ010000002">
    <property type="protein sequence ID" value="KAK6354684.1"/>
    <property type="molecule type" value="Genomic_DNA"/>
</dbReference>
<reference evidence="2 3" key="1">
    <citation type="submission" date="2019-10" db="EMBL/GenBank/DDBJ databases">
        <authorList>
            <person name="Palmer J.M."/>
        </authorList>
    </citation>
    <scope>NUCLEOTIDE SEQUENCE [LARGE SCALE GENOMIC DNA]</scope>
    <source>
        <strain evidence="2 3">TWF696</strain>
    </source>
</reference>
<evidence type="ECO:0000313" key="3">
    <source>
        <dbReference type="Proteomes" id="UP001375240"/>
    </source>
</evidence>
<comment type="caution">
    <text evidence="2">The sequence shown here is derived from an EMBL/GenBank/DDBJ whole genome shotgun (WGS) entry which is preliminary data.</text>
</comment>
<protein>
    <submittedName>
        <fullName evidence="2">Uncharacterized protein</fullName>
    </submittedName>
</protein>
<dbReference type="Proteomes" id="UP001375240">
    <property type="component" value="Unassembled WGS sequence"/>
</dbReference>